<evidence type="ECO:0000256" key="1">
    <source>
        <dbReference type="ARBA" id="ARBA00004141"/>
    </source>
</evidence>
<keyword evidence="4 16" id="KW-0349">Heme</keyword>
<dbReference type="AlphaFoldDB" id="A0A1H9RQ41"/>
<keyword evidence="7 16" id="KW-0479">Metal-binding</keyword>
<dbReference type="PANTHER" id="PTHR22888:SF9">
    <property type="entry name" value="CYTOCHROME C OXIDASE SUBUNIT 2"/>
    <property type="match status" value="1"/>
</dbReference>
<gene>
    <name evidence="20" type="ORF">SAMN04490244_102402</name>
</gene>
<evidence type="ECO:0000313" key="21">
    <source>
        <dbReference type="Proteomes" id="UP000198885"/>
    </source>
</evidence>
<feature type="domain" description="Cytochrome c" evidence="19">
    <location>
        <begin position="195"/>
        <end position="287"/>
    </location>
</feature>
<dbReference type="CDD" id="cd04213">
    <property type="entry name" value="CuRO_CcO_Caa3_II"/>
    <property type="match status" value="1"/>
</dbReference>
<name>A0A1H9RQ41_9RHOB</name>
<dbReference type="PROSITE" id="PS00078">
    <property type="entry name" value="COX2"/>
    <property type="match status" value="1"/>
</dbReference>
<dbReference type="InterPro" id="IPR001505">
    <property type="entry name" value="Copper_CuA"/>
</dbReference>
<organism evidence="20 21">
    <name type="scientific">Tranquillimonas rosea</name>
    <dbReference type="NCBI Taxonomy" id="641238"/>
    <lineage>
        <taxon>Bacteria</taxon>
        <taxon>Pseudomonadati</taxon>
        <taxon>Pseudomonadota</taxon>
        <taxon>Alphaproteobacteria</taxon>
        <taxon>Rhodobacterales</taxon>
        <taxon>Roseobacteraceae</taxon>
        <taxon>Tranquillimonas</taxon>
    </lineage>
</organism>
<dbReference type="SUPFAM" id="SSF49503">
    <property type="entry name" value="Cupredoxins"/>
    <property type="match status" value="1"/>
</dbReference>
<dbReference type="InterPro" id="IPR036909">
    <property type="entry name" value="Cyt_c-like_dom_sf"/>
</dbReference>
<dbReference type="GO" id="GO:0004129">
    <property type="term" value="F:cytochrome-c oxidase activity"/>
    <property type="evidence" value="ECO:0007669"/>
    <property type="project" value="UniProtKB-EC"/>
</dbReference>
<feature type="transmembrane region" description="Helical" evidence="17">
    <location>
        <begin position="6"/>
        <end position="25"/>
    </location>
</feature>
<dbReference type="InterPro" id="IPR045187">
    <property type="entry name" value="CcO_II"/>
</dbReference>
<dbReference type="InterPro" id="IPR034236">
    <property type="entry name" value="CuRO_CcO_Caa3_II"/>
</dbReference>
<keyword evidence="21" id="KW-1185">Reference proteome</keyword>
<evidence type="ECO:0000256" key="16">
    <source>
        <dbReference type="PROSITE-ProRule" id="PRU00433"/>
    </source>
</evidence>
<dbReference type="Gene3D" id="2.60.40.420">
    <property type="entry name" value="Cupredoxins - blue copper proteins"/>
    <property type="match status" value="1"/>
</dbReference>
<evidence type="ECO:0000256" key="6">
    <source>
        <dbReference type="ARBA" id="ARBA00022692"/>
    </source>
</evidence>
<dbReference type="PROSITE" id="PS51007">
    <property type="entry name" value="CYTC"/>
    <property type="match status" value="1"/>
</dbReference>
<comment type="function">
    <text evidence="13">Subunits I and II form the functional core of the enzyme complex. Electrons originating in cytochrome c are transferred via heme a and Cu(A) to the binuclear center formed by heme a3 and Cu(B).</text>
</comment>
<dbReference type="Proteomes" id="UP000198885">
    <property type="component" value="Unassembled WGS sequence"/>
</dbReference>
<feature type="domain" description="Cytochrome oxidase subunit II copper A binding" evidence="18">
    <location>
        <begin position="73"/>
        <end position="187"/>
    </location>
</feature>
<comment type="subcellular location">
    <subcellularLocation>
        <location evidence="1">Membrane</location>
        <topology evidence="1">Multi-pass membrane protein</topology>
    </subcellularLocation>
</comment>
<dbReference type="GO" id="GO:0042773">
    <property type="term" value="P:ATP synthesis coupled electron transport"/>
    <property type="evidence" value="ECO:0007669"/>
    <property type="project" value="TreeGrafter"/>
</dbReference>
<keyword evidence="10 16" id="KW-0408">Iron</keyword>
<evidence type="ECO:0000256" key="2">
    <source>
        <dbReference type="ARBA" id="ARBA00007866"/>
    </source>
</evidence>
<dbReference type="InterPro" id="IPR009056">
    <property type="entry name" value="Cyt_c-like_dom"/>
</dbReference>
<evidence type="ECO:0000256" key="7">
    <source>
        <dbReference type="ARBA" id="ARBA00022723"/>
    </source>
</evidence>
<keyword evidence="6 17" id="KW-0812">Transmembrane</keyword>
<evidence type="ECO:0000256" key="11">
    <source>
        <dbReference type="ARBA" id="ARBA00023008"/>
    </source>
</evidence>
<dbReference type="GO" id="GO:0020037">
    <property type="term" value="F:heme binding"/>
    <property type="evidence" value="ECO:0007669"/>
    <property type="project" value="InterPro"/>
</dbReference>
<evidence type="ECO:0000256" key="17">
    <source>
        <dbReference type="SAM" id="Phobius"/>
    </source>
</evidence>
<keyword evidence="8" id="KW-0249">Electron transport</keyword>
<dbReference type="GO" id="GO:0016020">
    <property type="term" value="C:membrane"/>
    <property type="evidence" value="ECO:0007669"/>
    <property type="project" value="UniProtKB-SubCell"/>
</dbReference>
<dbReference type="NCBIfam" id="TIGR02866">
    <property type="entry name" value="CoxB"/>
    <property type="match status" value="1"/>
</dbReference>
<comment type="catalytic activity">
    <reaction evidence="15">
        <text>4 Fe(II)-[cytochrome c] + O2 + 8 H(+)(in) = 4 Fe(III)-[cytochrome c] + 2 H2O + 4 H(+)(out)</text>
        <dbReference type="Rhea" id="RHEA:11436"/>
        <dbReference type="Rhea" id="RHEA-COMP:10350"/>
        <dbReference type="Rhea" id="RHEA-COMP:14399"/>
        <dbReference type="ChEBI" id="CHEBI:15377"/>
        <dbReference type="ChEBI" id="CHEBI:15378"/>
        <dbReference type="ChEBI" id="CHEBI:15379"/>
        <dbReference type="ChEBI" id="CHEBI:29033"/>
        <dbReference type="ChEBI" id="CHEBI:29034"/>
        <dbReference type="EC" id="7.1.1.9"/>
    </reaction>
</comment>
<evidence type="ECO:0000256" key="14">
    <source>
        <dbReference type="ARBA" id="ARBA00031399"/>
    </source>
</evidence>
<dbReference type="GO" id="GO:0016491">
    <property type="term" value="F:oxidoreductase activity"/>
    <property type="evidence" value="ECO:0007669"/>
    <property type="project" value="InterPro"/>
</dbReference>
<dbReference type="PANTHER" id="PTHR22888">
    <property type="entry name" value="CYTOCHROME C OXIDASE, SUBUNIT II"/>
    <property type="match status" value="1"/>
</dbReference>
<keyword evidence="9 17" id="KW-1133">Transmembrane helix</keyword>
<feature type="transmembrane region" description="Helical" evidence="17">
    <location>
        <begin position="45"/>
        <end position="66"/>
    </location>
</feature>
<comment type="similarity">
    <text evidence="2">Belongs to the cytochrome c oxidase subunit 2 family.</text>
</comment>
<evidence type="ECO:0000256" key="10">
    <source>
        <dbReference type="ARBA" id="ARBA00023004"/>
    </source>
</evidence>
<dbReference type="Pfam" id="PF00034">
    <property type="entry name" value="Cytochrom_C"/>
    <property type="match status" value="1"/>
</dbReference>
<dbReference type="InterPro" id="IPR002429">
    <property type="entry name" value="CcO_II-like_C"/>
</dbReference>
<protein>
    <recommendedName>
        <fullName evidence="14">Cytochrome aa3 subunit 2</fullName>
    </recommendedName>
</protein>
<evidence type="ECO:0000256" key="3">
    <source>
        <dbReference type="ARBA" id="ARBA00022448"/>
    </source>
</evidence>
<sequence>MLFWPLVIGAGVIWTLVMVIAAYAVRTTPVDPERTERLARSMVRWGGVALPTVVLAGLLTFGLIVLRDTTRGQGETVVEVDGEQWWWRVTYEGEDGPIRDANEIHLPAGQPVTFRLTSDDVIHSFWVPAIGGKMDMIPGRTNELTLTPTETGIWNGVCAEFCGDAHAQMLFKVVVTDPDEHAATLERLARPADVADDDPGLAVFQENGCGACHAIRGTPARGRVGPDLTHFASRTTLAAGIREITPSTLRRWIAAPEAIKPGADMPAYDDLTEADMSRLVDFLMRLE</sequence>
<reference evidence="20 21" key="1">
    <citation type="submission" date="2016-10" db="EMBL/GenBank/DDBJ databases">
        <authorList>
            <person name="de Groot N.N."/>
        </authorList>
    </citation>
    <scope>NUCLEOTIDE SEQUENCE [LARGE SCALE GENOMIC DNA]</scope>
    <source>
        <strain evidence="20 21">DSM 23042</strain>
    </source>
</reference>
<proteinExistence type="inferred from homology"/>
<dbReference type="EMBL" id="FOGU01000002">
    <property type="protein sequence ID" value="SER74882.1"/>
    <property type="molecule type" value="Genomic_DNA"/>
</dbReference>
<dbReference type="PROSITE" id="PS50857">
    <property type="entry name" value="COX2_CUA"/>
    <property type="match status" value="1"/>
</dbReference>
<keyword evidence="11" id="KW-0186">Copper</keyword>
<evidence type="ECO:0000259" key="18">
    <source>
        <dbReference type="PROSITE" id="PS50857"/>
    </source>
</evidence>
<dbReference type="Pfam" id="PF00116">
    <property type="entry name" value="COX2"/>
    <property type="match status" value="1"/>
</dbReference>
<dbReference type="GO" id="GO:0005507">
    <property type="term" value="F:copper ion binding"/>
    <property type="evidence" value="ECO:0007669"/>
    <property type="project" value="InterPro"/>
</dbReference>
<evidence type="ECO:0000256" key="12">
    <source>
        <dbReference type="ARBA" id="ARBA00023136"/>
    </source>
</evidence>
<evidence type="ECO:0000313" key="20">
    <source>
        <dbReference type="EMBL" id="SER74882.1"/>
    </source>
</evidence>
<evidence type="ECO:0000256" key="15">
    <source>
        <dbReference type="ARBA" id="ARBA00047816"/>
    </source>
</evidence>
<dbReference type="InterPro" id="IPR014222">
    <property type="entry name" value="Cyt_c_oxidase_su2"/>
</dbReference>
<evidence type="ECO:0000256" key="4">
    <source>
        <dbReference type="ARBA" id="ARBA00022617"/>
    </source>
</evidence>
<evidence type="ECO:0000256" key="8">
    <source>
        <dbReference type="ARBA" id="ARBA00022982"/>
    </source>
</evidence>
<dbReference type="STRING" id="641238.SAMN04490244_102402"/>
<evidence type="ECO:0000256" key="13">
    <source>
        <dbReference type="ARBA" id="ARBA00024688"/>
    </source>
</evidence>
<keyword evidence="12 17" id="KW-0472">Membrane</keyword>
<dbReference type="InterPro" id="IPR008972">
    <property type="entry name" value="Cupredoxin"/>
</dbReference>
<dbReference type="SUPFAM" id="SSF46626">
    <property type="entry name" value="Cytochrome c"/>
    <property type="match status" value="1"/>
</dbReference>
<evidence type="ECO:0000256" key="5">
    <source>
        <dbReference type="ARBA" id="ARBA00022660"/>
    </source>
</evidence>
<keyword evidence="3" id="KW-0813">Transport</keyword>
<evidence type="ECO:0000256" key="9">
    <source>
        <dbReference type="ARBA" id="ARBA00022989"/>
    </source>
</evidence>
<evidence type="ECO:0000259" key="19">
    <source>
        <dbReference type="PROSITE" id="PS51007"/>
    </source>
</evidence>
<keyword evidence="5" id="KW-0679">Respiratory chain</keyword>
<accession>A0A1H9RQ41</accession>